<evidence type="ECO:0000313" key="2">
    <source>
        <dbReference type="EMBL" id="KAG0503385.1"/>
    </source>
</evidence>
<evidence type="ECO:0000256" key="1">
    <source>
        <dbReference type="SAM" id="MobiDB-lite"/>
    </source>
</evidence>
<reference evidence="2 3" key="1">
    <citation type="journal article" date="2020" name="Nat. Food">
        <title>A phased Vanilla planifolia genome enables genetic improvement of flavour and production.</title>
        <authorList>
            <person name="Hasing T."/>
            <person name="Tang H."/>
            <person name="Brym M."/>
            <person name="Khazi F."/>
            <person name="Huang T."/>
            <person name="Chambers A.H."/>
        </authorList>
    </citation>
    <scope>NUCLEOTIDE SEQUENCE [LARGE SCALE GENOMIC DNA]</scope>
    <source>
        <tissue evidence="2">Leaf</tissue>
    </source>
</reference>
<gene>
    <name evidence="2" type="ORF">HPP92_003457</name>
</gene>
<dbReference type="Proteomes" id="UP000639772">
    <property type="component" value="Chromosome 1"/>
</dbReference>
<feature type="region of interest" description="Disordered" evidence="1">
    <location>
        <begin position="110"/>
        <end position="179"/>
    </location>
</feature>
<comment type="caution">
    <text evidence="2">The sequence shown here is derived from an EMBL/GenBank/DDBJ whole genome shotgun (WGS) entry which is preliminary data.</text>
</comment>
<name>A0A835SAF0_VANPL</name>
<sequence>MTSPQASHPFSSSSPSQLISSQPMQDHEIDYYLSHTNALRDSPSPPRSYSFLQSPMENRSPLTNLTKQKRNLSRESLSQLVKKDSKSIFGDLVNHDWEAVRYFLSSQAYGGHMSSHSKNKRSNGGTNNRRNKRSREASSCTSSTPIAKEGKKGKAMNVIEEGGKRSRAQPEVTIEEEASSKLGDVEGEAHWMTFLNRDMAIL</sequence>
<dbReference type="EMBL" id="JADCNM010000001">
    <property type="protein sequence ID" value="KAG0503385.1"/>
    <property type="molecule type" value="Genomic_DNA"/>
</dbReference>
<feature type="compositionally biased region" description="Low complexity" evidence="1">
    <location>
        <begin position="1"/>
        <end position="24"/>
    </location>
</feature>
<proteinExistence type="predicted"/>
<evidence type="ECO:0000313" key="3">
    <source>
        <dbReference type="Proteomes" id="UP000639772"/>
    </source>
</evidence>
<dbReference type="OrthoDB" id="786378at2759"/>
<organism evidence="2 3">
    <name type="scientific">Vanilla planifolia</name>
    <name type="common">Vanilla</name>
    <dbReference type="NCBI Taxonomy" id="51239"/>
    <lineage>
        <taxon>Eukaryota</taxon>
        <taxon>Viridiplantae</taxon>
        <taxon>Streptophyta</taxon>
        <taxon>Embryophyta</taxon>
        <taxon>Tracheophyta</taxon>
        <taxon>Spermatophyta</taxon>
        <taxon>Magnoliopsida</taxon>
        <taxon>Liliopsida</taxon>
        <taxon>Asparagales</taxon>
        <taxon>Orchidaceae</taxon>
        <taxon>Vanilloideae</taxon>
        <taxon>Vanilleae</taxon>
        <taxon>Vanilla</taxon>
    </lineage>
</organism>
<accession>A0A835SAF0</accession>
<dbReference type="AlphaFoldDB" id="A0A835SAF0"/>
<feature type="region of interest" description="Disordered" evidence="1">
    <location>
        <begin position="1"/>
        <end position="71"/>
    </location>
</feature>
<feature type="compositionally biased region" description="Polar residues" evidence="1">
    <location>
        <begin position="50"/>
        <end position="66"/>
    </location>
</feature>
<protein>
    <submittedName>
        <fullName evidence="2">Uncharacterized protein</fullName>
    </submittedName>
</protein>